<dbReference type="Proteomes" id="UP000815677">
    <property type="component" value="Unassembled WGS sequence"/>
</dbReference>
<proteinExistence type="predicted"/>
<keyword evidence="1" id="KW-0175">Coiled coil</keyword>
<accession>A0ABQ0L481</accession>
<evidence type="ECO:0000256" key="2">
    <source>
        <dbReference type="SAM" id="MobiDB-lite"/>
    </source>
</evidence>
<dbReference type="PANTHER" id="PTHR36840">
    <property type="entry name" value="BLL5714 PROTEIN"/>
    <property type="match status" value="1"/>
</dbReference>
<feature type="transmembrane region" description="Helical" evidence="3">
    <location>
        <begin position="420"/>
        <end position="437"/>
    </location>
</feature>
<feature type="transmembrane region" description="Helical" evidence="3">
    <location>
        <begin position="233"/>
        <end position="256"/>
    </location>
</feature>
<name>A0ABQ0L481_MYCCL</name>
<feature type="transmembrane region" description="Helical" evidence="3">
    <location>
        <begin position="263"/>
        <end position="283"/>
    </location>
</feature>
<protein>
    <submittedName>
        <fullName evidence="4">Uncharacterized protein</fullName>
    </submittedName>
</protein>
<feature type="transmembrane region" description="Helical" evidence="3">
    <location>
        <begin position="563"/>
        <end position="584"/>
    </location>
</feature>
<dbReference type="Pfam" id="PF06772">
    <property type="entry name" value="LtrA"/>
    <property type="match status" value="1"/>
</dbReference>
<reference evidence="4" key="1">
    <citation type="submission" date="2014-09" db="EMBL/GenBank/DDBJ databases">
        <title>Genome sequence of the luminous mushroom Mycena chlorophos for searching fungal bioluminescence genes.</title>
        <authorList>
            <person name="Tanaka Y."/>
            <person name="Kasuga D."/>
            <person name="Oba Y."/>
            <person name="Hase S."/>
            <person name="Sato K."/>
            <person name="Oba Y."/>
            <person name="Sakakibara Y."/>
        </authorList>
    </citation>
    <scope>NUCLEOTIDE SEQUENCE</scope>
</reference>
<feature type="compositionally biased region" description="Basic and acidic residues" evidence="2">
    <location>
        <begin position="538"/>
        <end position="548"/>
    </location>
</feature>
<dbReference type="PANTHER" id="PTHR36840:SF1">
    <property type="entry name" value="BLL5714 PROTEIN"/>
    <property type="match status" value="1"/>
</dbReference>
<evidence type="ECO:0000256" key="3">
    <source>
        <dbReference type="SAM" id="Phobius"/>
    </source>
</evidence>
<feature type="transmembrane region" description="Helical" evidence="3">
    <location>
        <begin position="386"/>
        <end position="408"/>
    </location>
</feature>
<feature type="transmembrane region" description="Helical" evidence="3">
    <location>
        <begin position="289"/>
        <end position="310"/>
    </location>
</feature>
<feature type="transmembrane region" description="Helical" evidence="3">
    <location>
        <begin position="457"/>
        <end position="481"/>
    </location>
</feature>
<keyword evidence="3" id="KW-0472">Membrane</keyword>
<dbReference type="EMBL" id="DF842035">
    <property type="protein sequence ID" value="GAT45965.1"/>
    <property type="molecule type" value="Genomic_DNA"/>
</dbReference>
<evidence type="ECO:0000313" key="5">
    <source>
        <dbReference type="Proteomes" id="UP000815677"/>
    </source>
</evidence>
<feature type="coiled-coil region" evidence="1">
    <location>
        <begin position="9"/>
        <end position="57"/>
    </location>
</feature>
<evidence type="ECO:0000256" key="1">
    <source>
        <dbReference type="SAM" id="Coils"/>
    </source>
</evidence>
<keyword evidence="3" id="KW-1133">Transmembrane helix</keyword>
<feature type="region of interest" description="Disordered" evidence="2">
    <location>
        <begin position="522"/>
        <end position="556"/>
    </location>
</feature>
<dbReference type="InterPro" id="IPR010640">
    <property type="entry name" value="Low_temperature_requirement_A"/>
</dbReference>
<organism evidence="4 5">
    <name type="scientific">Mycena chlorophos</name>
    <name type="common">Agaric fungus</name>
    <name type="synonym">Agaricus chlorophos</name>
    <dbReference type="NCBI Taxonomy" id="658473"/>
    <lineage>
        <taxon>Eukaryota</taxon>
        <taxon>Fungi</taxon>
        <taxon>Dikarya</taxon>
        <taxon>Basidiomycota</taxon>
        <taxon>Agaricomycotina</taxon>
        <taxon>Agaricomycetes</taxon>
        <taxon>Agaricomycetidae</taxon>
        <taxon>Agaricales</taxon>
        <taxon>Marasmiineae</taxon>
        <taxon>Mycenaceae</taxon>
        <taxon>Mycena</taxon>
    </lineage>
</organism>
<keyword evidence="5" id="KW-1185">Reference proteome</keyword>
<gene>
    <name evidence="4" type="ORF">MCHLO_03513</name>
</gene>
<feature type="transmembrane region" description="Helical" evidence="3">
    <location>
        <begin position="493"/>
        <end position="512"/>
    </location>
</feature>
<keyword evidence="3" id="KW-0812">Transmembrane</keyword>
<sequence length="638" mass="71321">MEAEQPLSREKQQDDAETLRKRITQLQTELSAAQTAASEARHELEQTEHARHAARNLASYGHSENIIFVHERETDQGLIYRLSRGDGATASACRFVIRYNIDQFLQRPRVHQWIQNGKLYREATELQSSRFELFFDLLFVGMVHQLSEAAAEEPTGLGLGNYMITFAPAYSIWSDIRDMANQFANDDVTQRAYILWTMILLVGYSNNASSIQVRREEVGEVASFAANIHSVNWAIGFFVVAKVSRALLSLVYAVFLPYSRRPLLWAMFNPLVMALLFFIGIFTPIHVTIVLAVVAIFGDFSFRFFGMVLFKTFEALGKRYERIRSQRLGVSADLEDPDALEGLRSMNSSTTAVDEQPPMSMGDIKMCRKLAARRSIRMPATNIEHLIERLGAFVTIVLGEMVVGVFFASSNAVGLNRESGRAILSLMIAFNLSWLYFDSAVTKHFVHAIRRHWVSGFFFTLLHLPLCMALLLASAAVNALVTTAHVDAPGLKWFFGAGLGVSLCIMATIGALHRNLDNREGITENAGEGGSGNLPSTDKPDSESESGLKRHRHRRTPLPRTTISRRIVIGFRYAAGIAMCLVPLARDLSSMKFLGVYVGITGFLILEETVARIERREAALDVVDDEPEDGTRTAREEE</sequence>
<evidence type="ECO:0000313" key="4">
    <source>
        <dbReference type="EMBL" id="GAT45965.1"/>
    </source>
</evidence>